<dbReference type="PROSITE" id="PS50935">
    <property type="entry name" value="SSB"/>
    <property type="match status" value="1"/>
</dbReference>
<protein>
    <recommendedName>
        <fullName evidence="3">Single-stranded DNA-binding protein</fullName>
    </recommendedName>
</protein>
<evidence type="ECO:0000313" key="4">
    <source>
        <dbReference type="EMBL" id="KRN47247.1"/>
    </source>
</evidence>
<dbReference type="GO" id="GO:0003697">
    <property type="term" value="F:single-stranded DNA binding"/>
    <property type="evidence" value="ECO:0007669"/>
    <property type="project" value="InterPro"/>
</dbReference>
<dbReference type="PANTHER" id="PTHR10302">
    <property type="entry name" value="SINGLE-STRANDED DNA-BINDING PROTEIN"/>
    <property type="match status" value="1"/>
</dbReference>
<dbReference type="NCBIfam" id="TIGR00621">
    <property type="entry name" value="ssb"/>
    <property type="match status" value="1"/>
</dbReference>
<dbReference type="CDD" id="cd04496">
    <property type="entry name" value="SSB_OBF"/>
    <property type="match status" value="1"/>
</dbReference>
<dbReference type="GO" id="GO:0006260">
    <property type="term" value="P:DNA replication"/>
    <property type="evidence" value="ECO:0007669"/>
    <property type="project" value="InterPro"/>
</dbReference>
<dbReference type="InterPro" id="IPR012340">
    <property type="entry name" value="NA-bd_OB-fold"/>
</dbReference>
<name>A0A0R2H3B9_9FIRM</name>
<evidence type="ECO:0000256" key="1">
    <source>
        <dbReference type="ARBA" id="ARBA00023125"/>
    </source>
</evidence>
<dbReference type="PATRIC" id="fig|1410657.5.peg.1801"/>
<proteinExistence type="predicted"/>
<dbReference type="Pfam" id="PF00436">
    <property type="entry name" value="SSB"/>
    <property type="match status" value="1"/>
</dbReference>
<evidence type="ECO:0000313" key="5">
    <source>
        <dbReference type="Proteomes" id="UP000051841"/>
    </source>
</evidence>
<dbReference type="Gene3D" id="2.40.50.140">
    <property type="entry name" value="Nucleic acid-binding proteins"/>
    <property type="match status" value="1"/>
</dbReference>
<keyword evidence="5" id="KW-1185">Reference proteome</keyword>
<dbReference type="PANTHER" id="PTHR10302:SF27">
    <property type="entry name" value="SINGLE-STRANDED DNA-BINDING PROTEIN"/>
    <property type="match status" value="1"/>
</dbReference>
<dbReference type="InterPro" id="IPR011344">
    <property type="entry name" value="ssDNA-bd"/>
</dbReference>
<dbReference type="InterPro" id="IPR000424">
    <property type="entry name" value="Primosome_PriB/ssb"/>
</dbReference>
<reference evidence="4 5" key="1">
    <citation type="journal article" date="2015" name="Genome Announc.">
        <title>Expanding the biotechnology potential of lactobacilli through comparative genomics of 213 strains and associated genera.</title>
        <authorList>
            <person name="Sun Z."/>
            <person name="Harris H.M."/>
            <person name="McCann A."/>
            <person name="Guo C."/>
            <person name="Argimon S."/>
            <person name="Zhang W."/>
            <person name="Yang X."/>
            <person name="Jeffery I.B."/>
            <person name="Cooney J.C."/>
            <person name="Kagawa T.F."/>
            <person name="Liu W."/>
            <person name="Song Y."/>
            <person name="Salvetti E."/>
            <person name="Wrobel A."/>
            <person name="Rasinkangas P."/>
            <person name="Parkhill J."/>
            <person name="Rea M.C."/>
            <person name="O'Sullivan O."/>
            <person name="Ritari J."/>
            <person name="Douillard F.P."/>
            <person name="Paul Ross R."/>
            <person name="Yang R."/>
            <person name="Briner A.E."/>
            <person name="Felis G.E."/>
            <person name="de Vos W.M."/>
            <person name="Barrangou R."/>
            <person name="Klaenhammer T.R."/>
            <person name="Caufield P.W."/>
            <person name="Cui Y."/>
            <person name="Zhang H."/>
            <person name="O'Toole P.W."/>
        </authorList>
    </citation>
    <scope>NUCLEOTIDE SEQUENCE [LARGE SCALE GENOMIC DNA]</scope>
    <source>
        <strain evidence="4 5">DSM 20405</strain>
    </source>
</reference>
<sequence>MTRKGDEMNSVELIGYIANDFEVKELKNEGHVLSLNVAVHHYQQTSFIPVVVWNRIAVNMGKYCQKGDKIGIVGYLKQDFYTSKDGKKHSRIVVVAISVEFLTPRDADDVFDEEWEECIEEKNIEE</sequence>
<dbReference type="AlphaFoldDB" id="A0A0R2H3B9"/>
<evidence type="ECO:0000256" key="3">
    <source>
        <dbReference type="RuleBase" id="RU000524"/>
    </source>
</evidence>
<comment type="caution">
    <text evidence="4">The sequence shown here is derived from an EMBL/GenBank/DDBJ whole genome shotgun (WGS) entry which is preliminary data.</text>
</comment>
<dbReference type="Proteomes" id="UP000051841">
    <property type="component" value="Unassembled WGS sequence"/>
</dbReference>
<evidence type="ECO:0000256" key="2">
    <source>
        <dbReference type="PROSITE-ProRule" id="PRU00252"/>
    </source>
</evidence>
<dbReference type="SUPFAM" id="SSF50249">
    <property type="entry name" value="Nucleic acid-binding proteins"/>
    <property type="match status" value="1"/>
</dbReference>
<organism evidence="4 5">
    <name type="scientific">Kandleria vitulina DSM 20405</name>
    <dbReference type="NCBI Taxonomy" id="1410657"/>
    <lineage>
        <taxon>Bacteria</taxon>
        <taxon>Bacillati</taxon>
        <taxon>Bacillota</taxon>
        <taxon>Erysipelotrichia</taxon>
        <taxon>Erysipelotrichales</taxon>
        <taxon>Coprobacillaceae</taxon>
        <taxon>Kandleria</taxon>
    </lineage>
</organism>
<gene>
    <name evidence="4" type="ORF">IV49_GL001746</name>
</gene>
<dbReference type="EMBL" id="JQBL01000058">
    <property type="protein sequence ID" value="KRN47247.1"/>
    <property type="molecule type" value="Genomic_DNA"/>
</dbReference>
<dbReference type="GO" id="GO:0009295">
    <property type="term" value="C:nucleoid"/>
    <property type="evidence" value="ECO:0007669"/>
    <property type="project" value="TreeGrafter"/>
</dbReference>
<keyword evidence="1 2" id="KW-0238">DNA-binding</keyword>
<accession>A0A0R2H3B9</accession>